<evidence type="ECO:0000256" key="7">
    <source>
        <dbReference type="SAM" id="MobiDB-lite"/>
    </source>
</evidence>
<dbReference type="Pfam" id="PF00004">
    <property type="entry name" value="AAA"/>
    <property type="match status" value="1"/>
</dbReference>
<dbReference type="GO" id="GO:0006508">
    <property type="term" value="P:proteolysis"/>
    <property type="evidence" value="ECO:0007669"/>
    <property type="project" value="UniProtKB-KW"/>
</dbReference>
<dbReference type="Gene3D" id="1.10.1780.10">
    <property type="entry name" value="Clp, N-terminal domain"/>
    <property type="match status" value="1"/>
</dbReference>
<dbReference type="InterPro" id="IPR003593">
    <property type="entry name" value="AAA+_ATPase"/>
</dbReference>
<dbReference type="PRINTS" id="PR00300">
    <property type="entry name" value="CLPPROTEASEA"/>
</dbReference>
<dbReference type="CDD" id="cd19499">
    <property type="entry name" value="RecA-like_ClpB_Hsp104-like"/>
    <property type="match status" value="1"/>
</dbReference>
<dbReference type="PANTHER" id="PTHR11638:SF18">
    <property type="entry name" value="HEAT SHOCK PROTEIN 104"/>
    <property type="match status" value="1"/>
</dbReference>
<dbReference type="PANTHER" id="PTHR11638">
    <property type="entry name" value="ATP-DEPENDENT CLP PROTEASE"/>
    <property type="match status" value="1"/>
</dbReference>
<dbReference type="Gene3D" id="1.10.8.60">
    <property type="match status" value="2"/>
</dbReference>
<dbReference type="Pfam" id="PF02861">
    <property type="entry name" value="Clp_N"/>
    <property type="match status" value="1"/>
</dbReference>
<dbReference type="InterPro" id="IPR018368">
    <property type="entry name" value="ClpA/B_CS1"/>
</dbReference>
<dbReference type="Gene3D" id="3.40.50.300">
    <property type="entry name" value="P-loop containing nucleotide triphosphate hydrolases"/>
    <property type="match status" value="2"/>
</dbReference>
<dbReference type="InterPro" id="IPR004176">
    <property type="entry name" value="Clp_R_N"/>
</dbReference>
<evidence type="ECO:0000259" key="9">
    <source>
        <dbReference type="PROSITE" id="PS51903"/>
    </source>
</evidence>
<dbReference type="InterPro" id="IPR003959">
    <property type="entry name" value="ATPase_AAA_core"/>
</dbReference>
<dbReference type="InterPro" id="IPR001943">
    <property type="entry name" value="UVR_dom"/>
</dbReference>
<evidence type="ECO:0000259" key="8">
    <source>
        <dbReference type="PROSITE" id="PS50151"/>
    </source>
</evidence>
<dbReference type="GO" id="GO:0008233">
    <property type="term" value="F:peptidase activity"/>
    <property type="evidence" value="ECO:0007669"/>
    <property type="project" value="UniProtKB-KW"/>
</dbReference>
<name>A0ABV3X3U6_9FIRM</name>
<dbReference type="SUPFAM" id="SSF81923">
    <property type="entry name" value="Double Clp-N motif"/>
    <property type="match status" value="1"/>
</dbReference>
<proteinExistence type="inferred from homology"/>
<keyword evidence="10" id="KW-0645">Protease</keyword>
<dbReference type="GO" id="GO:0005524">
    <property type="term" value="F:ATP binding"/>
    <property type="evidence" value="ECO:0007669"/>
    <property type="project" value="UniProtKB-KW"/>
</dbReference>
<dbReference type="InterPro" id="IPR001270">
    <property type="entry name" value="ClpA/B"/>
</dbReference>
<keyword evidence="1 5" id="KW-0677">Repeat</keyword>
<keyword evidence="4 6" id="KW-0143">Chaperone</keyword>
<dbReference type="EMBL" id="JARVLH010000002">
    <property type="protein sequence ID" value="MEX5284719.1"/>
    <property type="molecule type" value="Genomic_DNA"/>
</dbReference>
<dbReference type="Proteomes" id="UP001559623">
    <property type="component" value="Unassembled WGS sequence"/>
</dbReference>
<dbReference type="PROSITE" id="PS00871">
    <property type="entry name" value="CLPAB_2"/>
    <property type="match status" value="1"/>
</dbReference>
<dbReference type="Gene3D" id="4.10.860.10">
    <property type="entry name" value="UVR domain"/>
    <property type="match status" value="1"/>
</dbReference>
<evidence type="ECO:0000256" key="1">
    <source>
        <dbReference type="ARBA" id="ARBA00022737"/>
    </source>
</evidence>
<evidence type="ECO:0000256" key="6">
    <source>
        <dbReference type="RuleBase" id="RU004432"/>
    </source>
</evidence>
<comment type="similarity">
    <text evidence="6">Belongs to the ClpA/ClpB family.</text>
</comment>
<evidence type="ECO:0000256" key="3">
    <source>
        <dbReference type="ARBA" id="ARBA00022840"/>
    </source>
</evidence>
<keyword evidence="2 6" id="KW-0547">Nucleotide-binding</keyword>
<dbReference type="InterPro" id="IPR027417">
    <property type="entry name" value="P-loop_NTPase"/>
</dbReference>
<evidence type="ECO:0000313" key="11">
    <source>
        <dbReference type="Proteomes" id="UP001559623"/>
    </source>
</evidence>
<keyword evidence="11" id="KW-1185">Reference proteome</keyword>
<evidence type="ECO:0000256" key="5">
    <source>
        <dbReference type="PROSITE-ProRule" id="PRU01251"/>
    </source>
</evidence>
<dbReference type="SUPFAM" id="SSF52540">
    <property type="entry name" value="P-loop containing nucleoside triphosphate hydrolases"/>
    <property type="match status" value="2"/>
</dbReference>
<dbReference type="InterPro" id="IPR041546">
    <property type="entry name" value="ClpA/ClpB_AAA_lid"/>
</dbReference>
<dbReference type="PROSITE" id="PS50151">
    <property type="entry name" value="UVR"/>
    <property type="match status" value="1"/>
</dbReference>
<keyword evidence="10" id="KW-0378">Hydrolase</keyword>
<sequence length="839" mass="92819">MTNRFTNRAIKVLEFAQYEAQELEQHYIGTEHILLGLLHEREGIAAKALRFLGLDLDHVRRRVVDMLEAEGSKGVQASYYTEPAKRVMELAVEEARSFGHSYIGTEHILLGLIGENGSVASRVLISLGADLDIVRATVIDMLGGTQEGPGSEFPARRSRRQPAPSANGENTPLLDRFGRDINQMARDGKLDPVVGREKEIERVVQILSRRTKNNPILIGEPGVGKTAVAEGLAARIVQGSVPHLLQKKRIVSLPMASLVAGAKYRGEFEERLKGIIDEVMRSGNVILFVDEMHTLVGAGAAEGALDAANILKPPLSRGEVQVIGATTLKEYKKYLEKDSALERRFQSILVEEPSTEEAKKILYGLRAKYEEFHHAKIEDEAVDAAVRLSHRYIPDRCLPDKAIDLMDEAASKARMRTVSLPTSIKRLEEKLKKLGGEKEAAIKLQDYERAAKLRDAEGTAKEELAQAKEHWEKREMKEVTVAADDIAEAVGLWTGIPVKEIAAKESERLLHLEQILAARVVGQAEAVTSVSKAVRRARAGLKDPKRPIGSFLFLGSTGVGKTELARALAECLFGSEDAIIRFDMSEYMEKHTVSRLVGAPPGYVGYEEGGQLTEAVRRHPYSIILLDEVEKAHPDLFNVLLQVLDDGRLTDNQGHTVDCKNTVIIMTSNTGSDYLRQSTGLGFTTGLESLGDAYSKGKKRVFEEVKRAFRPEFLNRVDEMLVFRPLGKAELLKIVDIMLREVEARLAEKEMALSISPAAKAKLVERGMDFKYGARPLKRAIRKLVEDEIAERLLRGEFGRGDTIYVKKTADRLEFVKKGAKKAAAGAKPKKAKAVHAAQ</sequence>
<feature type="domain" description="Clp R" evidence="9">
    <location>
        <begin position="2"/>
        <end position="144"/>
    </location>
</feature>
<dbReference type="InterPro" id="IPR036628">
    <property type="entry name" value="Clp_N_dom_sf"/>
</dbReference>
<dbReference type="SMART" id="SM00382">
    <property type="entry name" value="AAA"/>
    <property type="match status" value="2"/>
</dbReference>
<organism evidence="10 11">
    <name type="scientific">Selenomonas sputigena</name>
    <dbReference type="NCBI Taxonomy" id="69823"/>
    <lineage>
        <taxon>Bacteria</taxon>
        <taxon>Bacillati</taxon>
        <taxon>Bacillota</taxon>
        <taxon>Negativicutes</taxon>
        <taxon>Selenomonadales</taxon>
        <taxon>Selenomonadaceae</taxon>
        <taxon>Selenomonas</taxon>
    </lineage>
</organism>
<dbReference type="PROSITE" id="PS51903">
    <property type="entry name" value="CLP_R"/>
    <property type="match status" value="1"/>
</dbReference>
<evidence type="ECO:0000313" key="10">
    <source>
        <dbReference type="EMBL" id="MEX5284719.1"/>
    </source>
</evidence>
<evidence type="ECO:0000256" key="4">
    <source>
        <dbReference type="ARBA" id="ARBA00023186"/>
    </source>
</evidence>
<dbReference type="CDD" id="cd00009">
    <property type="entry name" value="AAA"/>
    <property type="match status" value="1"/>
</dbReference>
<gene>
    <name evidence="10" type="ORF">QCO44_03555</name>
</gene>
<feature type="domain" description="UVR" evidence="8">
    <location>
        <begin position="428"/>
        <end position="463"/>
    </location>
</feature>
<reference evidence="10 11" key="1">
    <citation type="submission" date="2023-04" db="EMBL/GenBank/DDBJ databases">
        <title>Genome Sequence of Selenomonas sputigena ATCC 33150.</title>
        <authorList>
            <person name="Miller D.P."/>
            <person name="Anvari S."/>
            <person name="Polson S.W."/>
            <person name="Macdonald M."/>
            <person name="Mcdowell J.V."/>
        </authorList>
    </citation>
    <scope>NUCLEOTIDE SEQUENCE [LARGE SCALE GENOMIC DNA]</scope>
    <source>
        <strain evidence="10 11">ATCC 33150</strain>
    </source>
</reference>
<dbReference type="Pfam" id="PF07724">
    <property type="entry name" value="AAA_2"/>
    <property type="match status" value="1"/>
</dbReference>
<dbReference type="InterPro" id="IPR019489">
    <property type="entry name" value="Clp_ATPase_C"/>
</dbReference>
<protein>
    <submittedName>
        <fullName evidence="10">ATP-dependent Clp protease ATP-binding subunit</fullName>
    </submittedName>
</protein>
<dbReference type="RefSeq" id="WP_368846447.1">
    <property type="nucleotide sequence ID" value="NZ_CP194411.1"/>
</dbReference>
<dbReference type="SMART" id="SM01086">
    <property type="entry name" value="ClpB_D2-small"/>
    <property type="match status" value="1"/>
</dbReference>
<accession>A0ABV3X3U6</accession>
<dbReference type="Pfam" id="PF17871">
    <property type="entry name" value="AAA_lid_9"/>
    <property type="match status" value="1"/>
</dbReference>
<dbReference type="InterPro" id="IPR028299">
    <property type="entry name" value="ClpA/B_CS2"/>
</dbReference>
<keyword evidence="3 6" id="KW-0067">ATP-binding</keyword>
<comment type="caution">
    <text evidence="10">The sequence shown here is derived from an EMBL/GenBank/DDBJ whole genome shotgun (WGS) entry which is preliminary data.</text>
</comment>
<feature type="region of interest" description="Disordered" evidence="7">
    <location>
        <begin position="145"/>
        <end position="174"/>
    </location>
</feature>
<evidence type="ECO:0000256" key="2">
    <source>
        <dbReference type="ARBA" id="ARBA00022741"/>
    </source>
</evidence>
<dbReference type="InterPro" id="IPR050130">
    <property type="entry name" value="ClpA_ClpB"/>
</dbReference>
<dbReference type="PROSITE" id="PS00870">
    <property type="entry name" value="CLPAB_1"/>
    <property type="match status" value="1"/>
</dbReference>
<dbReference type="Pfam" id="PF10431">
    <property type="entry name" value="ClpB_D2-small"/>
    <property type="match status" value="1"/>
</dbReference>